<organism evidence="1 2">
    <name type="scientific">Acyrthosiphon pisum</name>
    <name type="common">Pea aphid</name>
    <dbReference type="NCBI Taxonomy" id="7029"/>
    <lineage>
        <taxon>Eukaryota</taxon>
        <taxon>Metazoa</taxon>
        <taxon>Ecdysozoa</taxon>
        <taxon>Arthropoda</taxon>
        <taxon>Hexapoda</taxon>
        <taxon>Insecta</taxon>
        <taxon>Pterygota</taxon>
        <taxon>Neoptera</taxon>
        <taxon>Paraneoptera</taxon>
        <taxon>Hemiptera</taxon>
        <taxon>Sternorrhyncha</taxon>
        <taxon>Aphidomorpha</taxon>
        <taxon>Aphidoidea</taxon>
        <taxon>Aphididae</taxon>
        <taxon>Macrosiphini</taxon>
        <taxon>Acyrthosiphon</taxon>
    </lineage>
</organism>
<evidence type="ECO:0000313" key="1">
    <source>
        <dbReference type="EnsemblMetazoa" id="XP_029345989.1"/>
    </source>
</evidence>
<dbReference type="GeneID" id="115034189"/>
<dbReference type="Proteomes" id="UP000007819">
    <property type="component" value="Chromosome A2"/>
</dbReference>
<dbReference type="RefSeq" id="XP_029345989.1">
    <property type="nucleotide sequence ID" value="XM_029490129.1"/>
</dbReference>
<dbReference type="OrthoDB" id="6611124at2759"/>
<keyword evidence="2" id="KW-1185">Reference proteome</keyword>
<name>A0A8R2JT57_ACYPI</name>
<reference evidence="1" key="2">
    <citation type="submission" date="2022-06" db="UniProtKB">
        <authorList>
            <consortium name="EnsemblMetazoa"/>
        </authorList>
    </citation>
    <scope>IDENTIFICATION</scope>
</reference>
<accession>A0A8R2JT57</accession>
<dbReference type="KEGG" id="api:115034189"/>
<evidence type="ECO:0000313" key="2">
    <source>
        <dbReference type="Proteomes" id="UP000007819"/>
    </source>
</evidence>
<dbReference type="EnsemblMetazoa" id="XM_029490129.1">
    <property type="protein sequence ID" value="XP_029345989.1"/>
    <property type="gene ID" value="LOC115034189"/>
</dbReference>
<dbReference type="AlphaFoldDB" id="A0A8R2JT57"/>
<reference evidence="2" key="1">
    <citation type="submission" date="2010-06" db="EMBL/GenBank/DDBJ databases">
        <authorList>
            <person name="Jiang H."/>
            <person name="Abraham K."/>
            <person name="Ali S."/>
            <person name="Alsbrooks S.L."/>
            <person name="Anim B.N."/>
            <person name="Anosike U.S."/>
            <person name="Attaway T."/>
            <person name="Bandaranaike D.P."/>
            <person name="Battles P.K."/>
            <person name="Bell S.N."/>
            <person name="Bell A.V."/>
            <person name="Beltran B."/>
            <person name="Bickham C."/>
            <person name="Bustamante Y."/>
            <person name="Caleb T."/>
            <person name="Canada A."/>
            <person name="Cardenas V."/>
            <person name="Carter K."/>
            <person name="Chacko J."/>
            <person name="Chandrabose M.N."/>
            <person name="Chavez D."/>
            <person name="Chavez A."/>
            <person name="Chen L."/>
            <person name="Chu H.-S."/>
            <person name="Claassen K.J."/>
            <person name="Cockrell R."/>
            <person name="Collins M."/>
            <person name="Cooper J.A."/>
            <person name="Cree A."/>
            <person name="Curry S.M."/>
            <person name="Da Y."/>
            <person name="Dao M.D."/>
            <person name="Das B."/>
            <person name="Davila M.-L."/>
            <person name="Davy-Carroll L."/>
            <person name="Denson S."/>
            <person name="Dinh H."/>
            <person name="Ebong V.E."/>
            <person name="Edwards J.R."/>
            <person name="Egan A."/>
            <person name="El-Daye J."/>
            <person name="Escobedo L."/>
            <person name="Fernandez S."/>
            <person name="Fernando P.R."/>
            <person name="Flagg N."/>
            <person name="Forbes L.D."/>
            <person name="Fowler R.G."/>
            <person name="Fu Q."/>
            <person name="Gabisi R.A."/>
            <person name="Ganer J."/>
            <person name="Garbino Pronczuk A."/>
            <person name="Garcia R.M."/>
            <person name="Garner T."/>
            <person name="Garrett T.E."/>
            <person name="Gonzalez D.A."/>
            <person name="Hamid H."/>
            <person name="Hawkins E.S."/>
            <person name="Hirani K."/>
            <person name="Hogues M.E."/>
            <person name="Hollins B."/>
            <person name="Hsiao C.-H."/>
            <person name="Jabil R."/>
            <person name="James M.L."/>
            <person name="Jhangiani S.N."/>
            <person name="Johnson B."/>
            <person name="Johnson Q."/>
            <person name="Joshi V."/>
            <person name="Kalu J.B."/>
            <person name="Kam C."/>
            <person name="Kashfia A."/>
            <person name="Keebler J."/>
            <person name="Kisamo H."/>
            <person name="Kovar C.L."/>
            <person name="Lago L.A."/>
            <person name="Lai C.-Y."/>
            <person name="Laidlaw J."/>
            <person name="Lara F."/>
            <person name="Le T.-K."/>
            <person name="Lee S.L."/>
            <person name="Legall F.H."/>
            <person name="Lemon S.J."/>
            <person name="Lewis L.R."/>
            <person name="Li B."/>
            <person name="Liu Y."/>
            <person name="Liu Y.-S."/>
            <person name="Lopez J."/>
            <person name="Lozado R.J."/>
            <person name="Lu J."/>
            <person name="Madu R.C."/>
            <person name="Maheshwari M."/>
            <person name="Maheshwari R."/>
            <person name="Malloy K."/>
            <person name="Martinez E."/>
            <person name="Mathew T."/>
            <person name="Mercado I.C."/>
            <person name="Mercado C."/>
            <person name="Meyer B."/>
            <person name="Montgomery K."/>
            <person name="Morgan M.B."/>
            <person name="Munidasa M."/>
            <person name="Nazareth L.V."/>
            <person name="Nelson J."/>
            <person name="Ng B.M."/>
            <person name="Nguyen N.B."/>
            <person name="Nguyen P.Q."/>
            <person name="Nguyen T."/>
            <person name="Obregon M."/>
            <person name="Okwuonu G.O."/>
            <person name="Onwere C.G."/>
            <person name="Orozco G."/>
            <person name="Parra A."/>
            <person name="Patel S."/>
            <person name="Patil S."/>
            <person name="Perez A."/>
            <person name="Perez Y."/>
            <person name="Pham C."/>
            <person name="Primus E.L."/>
            <person name="Pu L.-L."/>
            <person name="Puazo M."/>
            <person name="Qin X."/>
            <person name="Quiroz J.B."/>
            <person name="Reese J."/>
            <person name="Richards S."/>
            <person name="Rives C.M."/>
            <person name="Robberts R."/>
            <person name="Ruiz S.J."/>
            <person name="Ruiz M.J."/>
            <person name="Santibanez J."/>
            <person name="Schneider B.W."/>
            <person name="Sisson I."/>
            <person name="Smith M."/>
            <person name="Sodergren E."/>
            <person name="Song X.-Z."/>
            <person name="Song B.B."/>
            <person name="Summersgill H."/>
            <person name="Thelus R."/>
            <person name="Thornton R.D."/>
            <person name="Trejos Z.Y."/>
            <person name="Usmani K."/>
            <person name="Vattathil S."/>
            <person name="Villasana D."/>
            <person name="Walker D.L."/>
            <person name="Wang S."/>
            <person name="Wang K."/>
            <person name="White C.S."/>
            <person name="Williams A.C."/>
            <person name="Williamson J."/>
            <person name="Wilson K."/>
            <person name="Woghiren I.O."/>
            <person name="Woodworth J.R."/>
            <person name="Worley K.C."/>
            <person name="Wright R.A."/>
            <person name="Wu W."/>
            <person name="Young L."/>
            <person name="Zhang L."/>
            <person name="Zhang J."/>
            <person name="Zhu Y."/>
            <person name="Muzny D.M."/>
            <person name="Weinstock G."/>
            <person name="Gibbs R.A."/>
        </authorList>
    </citation>
    <scope>NUCLEOTIDE SEQUENCE [LARGE SCALE GENOMIC DNA]</scope>
    <source>
        <strain evidence="2">LSR1</strain>
    </source>
</reference>
<proteinExistence type="predicted"/>
<sequence length="116" mass="13080">MSSGGGTGGGNSQQHRLDTMTMLRRRNRGNRGRLVRWERVSEWTGTAHVTAWDVIVRDSLLHIAWPMSLGSEPVGPPLDQLYVTGYLYYSQACYTLKHQICTINEQQTGSRCELLV</sequence>
<protein>
    <submittedName>
        <fullName evidence="1">Uncharacterized protein</fullName>
    </submittedName>
</protein>